<feature type="domain" description="PH" evidence="2">
    <location>
        <begin position="82"/>
        <end position="209"/>
    </location>
</feature>
<dbReference type="InterPro" id="IPR011993">
    <property type="entry name" value="PH-like_dom_sf"/>
</dbReference>
<dbReference type="CDD" id="cd00821">
    <property type="entry name" value="PH"/>
    <property type="match status" value="1"/>
</dbReference>
<dbReference type="PANTHER" id="PTHR42073">
    <property type="entry name" value="MEIOTIC EXPRESSION UP-REGULATED PROTEIN 6"/>
    <property type="match status" value="1"/>
</dbReference>
<gene>
    <name evidence="3" type="ORF">BO97DRAFT_1806</name>
</gene>
<dbReference type="GeneID" id="37194676"/>
<feature type="region of interest" description="Disordered" evidence="1">
    <location>
        <begin position="235"/>
        <end position="546"/>
    </location>
</feature>
<dbReference type="STRING" id="1450537.A0A395IDH0"/>
<protein>
    <recommendedName>
        <fullName evidence="2">PH domain-containing protein</fullName>
    </recommendedName>
</protein>
<proteinExistence type="predicted"/>
<evidence type="ECO:0000313" key="4">
    <source>
        <dbReference type="Proteomes" id="UP000248961"/>
    </source>
</evidence>
<reference evidence="3 4" key="1">
    <citation type="submission" date="2018-02" db="EMBL/GenBank/DDBJ databases">
        <title>The genomes of Aspergillus section Nigri reveals drivers in fungal speciation.</title>
        <authorList>
            <consortium name="DOE Joint Genome Institute"/>
            <person name="Vesth T.C."/>
            <person name="Nybo J."/>
            <person name="Theobald S."/>
            <person name="Brandl J."/>
            <person name="Frisvad J.C."/>
            <person name="Nielsen K.F."/>
            <person name="Lyhne E.K."/>
            <person name="Kogle M.E."/>
            <person name="Kuo A."/>
            <person name="Riley R."/>
            <person name="Clum A."/>
            <person name="Nolan M."/>
            <person name="Lipzen A."/>
            <person name="Salamov A."/>
            <person name="Henrissat B."/>
            <person name="Wiebenga A."/>
            <person name="De vries R.P."/>
            <person name="Grigoriev I.V."/>
            <person name="Mortensen U.H."/>
            <person name="Andersen M.R."/>
            <person name="Baker S.E."/>
        </authorList>
    </citation>
    <scope>NUCLEOTIDE SEQUENCE [LARGE SCALE GENOMIC DNA]</scope>
    <source>
        <strain evidence="3 4">CBS 101889</strain>
    </source>
</reference>
<evidence type="ECO:0000313" key="3">
    <source>
        <dbReference type="EMBL" id="RAL17203.1"/>
    </source>
</evidence>
<feature type="compositionally biased region" description="Low complexity" evidence="1">
    <location>
        <begin position="418"/>
        <end position="445"/>
    </location>
</feature>
<dbReference type="Gene3D" id="2.30.29.30">
    <property type="entry name" value="Pleckstrin-homology domain (PH domain)/Phosphotyrosine-binding domain (PTB)"/>
    <property type="match status" value="1"/>
</dbReference>
<dbReference type="EMBL" id="KZ824267">
    <property type="protein sequence ID" value="RAL17203.1"/>
    <property type="molecule type" value="Genomic_DNA"/>
</dbReference>
<feature type="region of interest" description="Disordered" evidence="1">
    <location>
        <begin position="28"/>
        <end position="83"/>
    </location>
</feature>
<dbReference type="Pfam" id="PF15406">
    <property type="entry name" value="PH_6"/>
    <property type="match status" value="1"/>
</dbReference>
<dbReference type="InterPro" id="IPR039712">
    <property type="entry name" value="Meu6"/>
</dbReference>
<feature type="compositionally biased region" description="Basic and acidic residues" evidence="1">
    <location>
        <begin position="343"/>
        <end position="357"/>
    </location>
</feature>
<dbReference type="OrthoDB" id="5593352at2759"/>
<evidence type="ECO:0000259" key="2">
    <source>
        <dbReference type="PROSITE" id="PS50003"/>
    </source>
</evidence>
<sequence length="546" mass="57271">MSEVQKPVEETPAPVAAPVIEAPAATEVAAPEPVAVEAPKETPAEATEATPAAAAAAAAAEEPKADAPAEEPKEEAKKEEVTPASEGVLGYKAPGLVKGLRFAKRFFYFHDEAVEAKQLSAFHQNEKPVVANPIAAWASQTGKGLLYFTKRAEDKATPAGIFNLSEVSDIAKEGASEFHFKVNGHKHTFQATSGTERDSWVLALETKAAEAKAEKETIVASEGYKAELEKLNKPAVAEPAKKAAEPKEETAAAEDHKEEKATAKSRSQSRKRASIFGTLLGKKEEAEEKKEEQKEEKAEEAKPAEAATEAPAEAPVEAPVAAPAAAVEEPEVPATAVPAPAETSDKKEEDKEEKKAEAPVAQKSKRASLFGNFFQKVTSPSHEKSEKEAAAPVESPVASTAPQLDNPVEEANVKPIEPETVTAAADAEAAKDATPAASPAAPETPKNSRRTSFFGNFGKKKGDSDNEGADGEAKPKGNKLGGIFRKPSKAVKTEVKETTTEAAPKEAPVQESPAEESAQAVEAPAATEETAPVNKVPASTPVQAAA</sequence>
<organism evidence="3 4">
    <name type="scientific">Aspergillus homomorphus (strain CBS 101889)</name>
    <dbReference type="NCBI Taxonomy" id="1450537"/>
    <lineage>
        <taxon>Eukaryota</taxon>
        <taxon>Fungi</taxon>
        <taxon>Dikarya</taxon>
        <taxon>Ascomycota</taxon>
        <taxon>Pezizomycotina</taxon>
        <taxon>Eurotiomycetes</taxon>
        <taxon>Eurotiomycetidae</taxon>
        <taxon>Eurotiales</taxon>
        <taxon>Aspergillaceae</taxon>
        <taxon>Aspergillus</taxon>
        <taxon>Aspergillus subgen. Circumdati</taxon>
    </lineage>
</organism>
<feature type="compositionally biased region" description="Low complexity" evidence="1">
    <location>
        <begin position="28"/>
        <end position="37"/>
    </location>
</feature>
<dbReference type="PROSITE" id="PS50003">
    <property type="entry name" value="PH_DOMAIN"/>
    <property type="match status" value="1"/>
</dbReference>
<dbReference type="RefSeq" id="XP_025556357.1">
    <property type="nucleotide sequence ID" value="XM_025690387.1"/>
</dbReference>
<dbReference type="InterPro" id="IPR001849">
    <property type="entry name" value="PH_domain"/>
</dbReference>
<dbReference type="VEuPathDB" id="FungiDB:BO97DRAFT_1806"/>
<feature type="compositionally biased region" description="Basic and acidic residues" evidence="1">
    <location>
        <begin position="61"/>
        <end position="81"/>
    </location>
</feature>
<dbReference type="AlphaFoldDB" id="A0A395IDH0"/>
<dbReference type="Proteomes" id="UP000248961">
    <property type="component" value="Unassembled WGS sequence"/>
</dbReference>
<name>A0A395IDH0_ASPHC</name>
<keyword evidence="4" id="KW-1185">Reference proteome</keyword>
<dbReference type="InterPro" id="IPR039483">
    <property type="entry name" value="Meu6_PH_dom"/>
</dbReference>
<feature type="compositionally biased region" description="Low complexity" evidence="1">
    <location>
        <begin position="44"/>
        <end position="60"/>
    </location>
</feature>
<feature type="compositionally biased region" description="Basic and acidic residues" evidence="1">
    <location>
        <begin position="239"/>
        <end position="262"/>
    </location>
</feature>
<accession>A0A395IDH0</accession>
<dbReference type="PANTHER" id="PTHR42073:SF1">
    <property type="entry name" value="MEIOTIC EXPRESSION UP-REGULATED PROTEIN 6"/>
    <property type="match status" value="1"/>
</dbReference>
<feature type="compositionally biased region" description="Low complexity" evidence="1">
    <location>
        <begin position="500"/>
        <end position="531"/>
    </location>
</feature>
<feature type="compositionally biased region" description="Basic and acidic residues" evidence="1">
    <location>
        <begin position="281"/>
        <end position="303"/>
    </location>
</feature>
<dbReference type="SUPFAM" id="SSF50729">
    <property type="entry name" value="PH domain-like"/>
    <property type="match status" value="1"/>
</dbReference>
<evidence type="ECO:0000256" key="1">
    <source>
        <dbReference type="SAM" id="MobiDB-lite"/>
    </source>
</evidence>
<feature type="compositionally biased region" description="Low complexity" evidence="1">
    <location>
        <begin position="304"/>
        <end position="342"/>
    </location>
</feature>